<dbReference type="eggNOG" id="ENOG502SNPF">
    <property type="taxonomic scope" value="Eukaryota"/>
</dbReference>
<dbReference type="InterPro" id="IPR003105">
    <property type="entry name" value="SRA_YDG"/>
</dbReference>
<organism evidence="5">
    <name type="scientific">Pyricularia oryzae (strain 70-15 / ATCC MYA-4617 / FGSC 8958)</name>
    <name type="common">Rice blast fungus</name>
    <name type="synonym">Magnaporthe oryzae</name>
    <dbReference type="NCBI Taxonomy" id="242507"/>
    <lineage>
        <taxon>Eukaryota</taxon>
        <taxon>Fungi</taxon>
        <taxon>Dikarya</taxon>
        <taxon>Ascomycota</taxon>
        <taxon>Pezizomycotina</taxon>
        <taxon>Sordariomycetes</taxon>
        <taxon>Sordariomycetidae</taxon>
        <taxon>Magnaporthales</taxon>
        <taxon>Pyriculariaceae</taxon>
        <taxon>Pyricularia</taxon>
    </lineage>
</organism>
<dbReference type="Pfam" id="PF02182">
    <property type="entry name" value="SAD_SRA"/>
    <property type="match status" value="1"/>
</dbReference>
<evidence type="ECO:0000313" key="6">
    <source>
        <dbReference type="EMBL" id="EHA46611.1"/>
    </source>
</evidence>
<dbReference type="KEGG" id="mgr:MGG_10592"/>
<evidence type="ECO:0000313" key="7">
    <source>
        <dbReference type="Proteomes" id="UP000009058"/>
    </source>
</evidence>
<dbReference type="Proteomes" id="UP000009058">
    <property type="component" value="Chromosome 7"/>
</dbReference>
<feature type="domain" description="YDG" evidence="4">
    <location>
        <begin position="255"/>
        <end position="398"/>
    </location>
</feature>
<comment type="subcellular location">
    <subcellularLocation>
        <location evidence="2">Nucleus</location>
    </subcellularLocation>
</comment>
<dbReference type="EMBL" id="CM001237">
    <property type="protein sequence ID" value="EHA46611.1"/>
    <property type="molecule type" value="Genomic_DNA"/>
</dbReference>
<accession>G5EHL0</accession>
<reference evidence="5" key="2">
    <citation type="submission" date="2005-01" db="EMBL/GenBank/DDBJ databases">
        <title>The sequence of Magnaporthe grisea chromosome 7.</title>
        <authorList>
            <person name="Thon M.R."/>
            <person name="Pan H."/>
            <person name="Diener A."/>
            <person name="Papalas J."/>
            <person name="Taro A."/>
            <person name="Mitchell T."/>
            <person name="Dean R.A."/>
        </authorList>
    </citation>
    <scope>NUCLEOTIDE SEQUENCE</scope>
    <source>
        <strain evidence="5">70-15</strain>
    </source>
</reference>
<gene>
    <name evidence="5" type="ORF">MGCH7_ch7g145</name>
    <name evidence="6" type="ORF">MGG_10592</name>
</gene>
<evidence type="ECO:0000256" key="2">
    <source>
        <dbReference type="PROSITE-ProRule" id="PRU00358"/>
    </source>
</evidence>
<dbReference type="InterPro" id="IPR015947">
    <property type="entry name" value="PUA-like_sf"/>
</dbReference>
<keyword evidence="7" id="KW-1185">Reference proteome</keyword>
<reference evidence="6 7" key="1">
    <citation type="journal article" date="2005" name="Nature">
        <title>The genome sequence of the rice blast fungus Magnaporthe grisea.</title>
        <authorList>
            <person name="Dean R.A."/>
            <person name="Talbot N.J."/>
            <person name="Ebbole D.J."/>
            <person name="Farman M.L."/>
            <person name="Mitchell T.K."/>
            <person name="Orbach M.J."/>
            <person name="Thon M."/>
            <person name="Kulkarni R."/>
            <person name="Xu J.R."/>
            <person name="Pan H."/>
            <person name="Read N.D."/>
            <person name="Lee Y.H."/>
            <person name="Carbone I."/>
            <person name="Brown D."/>
            <person name="Oh Y.Y."/>
            <person name="Donofrio N."/>
            <person name="Jeong J.S."/>
            <person name="Soanes D.M."/>
            <person name="Djonovic S."/>
            <person name="Kolomiets E."/>
            <person name="Rehmeyer C."/>
            <person name="Li W."/>
            <person name="Harding M."/>
            <person name="Kim S."/>
            <person name="Lebrun M.H."/>
            <person name="Bohnert H."/>
            <person name="Coughlan S."/>
            <person name="Butler J."/>
            <person name="Calvo S."/>
            <person name="Ma L.J."/>
            <person name="Nicol R."/>
            <person name="Purcell S."/>
            <person name="Nusbaum C."/>
            <person name="Galagan J.E."/>
            <person name="Birren B.W."/>
        </authorList>
    </citation>
    <scope>NUCLEOTIDE SEQUENCE [LARGE SCALE GENOMIC DNA]</scope>
    <source>
        <strain evidence="6">70-15</strain>
        <strain evidence="7">70-15 / ATCC MYA-4617 / FGSC 8958</strain>
    </source>
</reference>
<evidence type="ECO:0000256" key="1">
    <source>
        <dbReference type="ARBA" id="ARBA00023242"/>
    </source>
</evidence>
<sequence length="429" mass="47075">MASENERTADQASPRKRPTIASQNRVSKHTSAGRKIDQLCLPNKALVSEDFITDTPTNLSLETTPTSQEAGAGMQQTERQSTLAGHVEISPTMTADCSDTHTNDAQSWEHWDDIVAFAPGQDDSAVTTFIYNMLPKCKQWVIKRRKFPRKNPYDDAELCAYYIDLKSFVAYLDTIQTEQIQDYIVDDGNEDDNSHIVGNSSQAGELPKISYPPRDHPIYGVGGIMYGVLAGKPSSGARFRYTIDPRLAKKNAQIVGHNGLVPGDWFPKQLVALFKGAHGASQGGIAGSKGQGAVSIIVGSAAYESVDKDCGNVIYYSGAQKLGARLPGDKSDSASTKLLLESFSKGNLVRVIRKKNHISQHAPAEGLRYDGLYRITTWVERFEITTGRHRVLLFTLVRDPGQLSLDDAKARAPSATEQRRIVEAVEKGY</sequence>
<reference evidence="6" key="3">
    <citation type="submission" date="2011-05" db="EMBL/GenBank/DDBJ databases">
        <title>The Genome Sequence of Magnaporthe oryzae 70-15.</title>
        <authorList>
            <person name="Ma L.-J."/>
            <person name="Dean R.A."/>
            <person name="Gowda M."/>
            <person name="Nunes C."/>
            <person name="Young S.K."/>
            <person name="Zeng Q."/>
            <person name="Gargeya S."/>
            <person name="Fitzgerald M."/>
            <person name="Haas B."/>
            <person name="Abouelleil A."/>
            <person name="Alvarado L."/>
            <person name="Arachchi H.M."/>
            <person name="Berlin A."/>
            <person name="Brown A."/>
            <person name="Chapman S.B."/>
            <person name="Chen Z."/>
            <person name="Dunbar C."/>
            <person name="Freedman E."/>
            <person name="Gearin G."/>
            <person name="Gellesch M."/>
            <person name="Goldberg J."/>
            <person name="Griggs A."/>
            <person name="Gujja S."/>
            <person name="Heiman D."/>
            <person name="Howarth C."/>
            <person name="Larson L."/>
            <person name="Lui A."/>
            <person name="MacDonald P.J.P."/>
            <person name="Mehta T."/>
            <person name="Montmayeur A."/>
            <person name="Murphy C."/>
            <person name="Neiman D."/>
            <person name="Pearson M."/>
            <person name="Priest M."/>
            <person name="Roberts A."/>
            <person name="Saif S."/>
            <person name="Shea T."/>
            <person name="Shenoy N."/>
            <person name="Sisk P."/>
            <person name="Stolte C."/>
            <person name="Sykes S."/>
            <person name="Yandava C."/>
            <person name="Wortman J."/>
            <person name="Nusbaum C."/>
            <person name="Birren B."/>
        </authorList>
    </citation>
    <scope>NUCLEOTIDE SEQUENCE</scope>
    <source>
        <strain evidence="6">70-15</strain>
    </source>
</reference>
<dbReference type="HOGENOM" id="CLU_639470_0_0_1"/>
<dbReference type="SMART" id="SM00466">
    <property type="entry name" value="SRA"/>
    <property type="match status" value="1"/>
</dbReference>
<feature type="region of interest" description="Disordered" evidence="3">
    <location>
        <begin position="1"/>
        <end position="33"/>
    </location>
</feature>
<dbReference type="InterPro" id="IPR036987">
    <property type="entry name" value="SRA-YDG_sf"/>
</dbReference>
<dbReference type="InterPro" id="IPR045134">
    <property type="entry name" value="UHRF1/2-like"/>
</dbReference>
<dbReference type="EMBL" id="CM000230">
    <property type="protein sequence ID" value="EAQ70738.1"/>
    <property type="molecule type" value="Genomic_DNA"/>
</dbReference>
<dbReference type="GO" id="GO:0044027">
    <property type="term" value="P:negative regulation of gene expression via chromosomal CpG island methylation"/>
    <property type="evidence" value="ECO:0007669"/>
    <property type="project" value="TreeGrafter"/>
</dbReference>
<dbReference type="Gene3D" id="2.30.280.10">
    <property type="entry name" value="SRA-YDG"/>
    <property type="match status" value="1"/>
</dbReference>
<dbReference type="PANTHER" id="PTHR14140">
    <property type="entry name" value="E3 UBIQUITIN-PROTEIN LIGASE UHRF-RELATED"/>
    <property type="match status" value="1"/>
</dbReference>
<protein>
    <recommendedName>
        <fullName evidence="4">YDG domain-containing protein</fullName>
    </recommendedName>
</protein>
<dbReference type="PANTHER" id="PTHR14140:SF27">
    <property type="entry name" value="OS04G0289800 PROTEIN"/>
    <property type="match status" value="1"/>
</dbReference>
<dbReference type="GeneID" id="2682205"/>
<dbReference type="STRING" id="242507.G5EHL0"/>
<dbReference type="VEuPathDB" id="FungiDB:MGG_10592"/>
<dbReference type="AlphaFoldDB" id="G5EHL0"/>
<dbReference type="SUPFAM" id="SSF88697">
    <property type="entry name" value="PUA domain-like"/>
    <property type="match status" value="1"/>
</dbReference>
<evidence type="ECO:0000256" key="3">
    <source>
        <dbReference type="SAM" id="MobiDB-lite"/>
    </source>
</evidence>
<evidence type="ECO:0000313" key="5">
    <source>
        <dbReference type="EMBL" id="EAQ70738.1"/>
    </source>
</evidence>
<keyword evidence="1 2" id="KW-0539">Nucleus</keyword>
<dbReference type="PROSITE" id="PS51015">
    <property type="entry name" value="YDG"/>
    <property type="match status" value="1"/>
</dbReference>
<dbReference type="RefSeq" id="XP_003721354.1">
    <property type="nucleotide sequence ID" value="XM_003721306.1"/>
</dbReference>
<dbReference type="OrthoDB" id="2270193at2759"/>
<proteinExistence type="predicted"/>
<evidence type="ECO:0000259" key="4">
    <source>
        <dbReference type="PROSITE" id="PS51015"/>
    </source>
</evidence>
<name>G5EHL0_PYRO7</name>
<dbReference type="GO" id="GO:0016567">
    <property type="term" value="P:protein ubiquitination"/>
    <property type="evidence" value="ECO:0007669"/>
    <property type="project" value="TreeGrafter"/>
</dbReference>
<dbReference type="OMA" id="VEISPTM"/>
<dbReference type="SMR" id="G5EHL0"/>
<dbReference type="GO" id="GO:0061630">
    <property type="term" value="F:ubiquitin protein ligase activity"/>
    <property type="evidence" value="ECO:0007669"/>
    <property type="project" value="TreeGrafter"/>
</dbReference>
<dbReference type="GO" id="GO:0005634">
    <property type="term" value="C:nucleus"/>
    <property type="evidence" value="ECO:0007669"/>
    <property type="project" value="UniProtKB-SubCell"/>
</dbReference>